<comment type="caution">
    <text evidence="1">The sequence shown here is derived from an EMBL/GenBank/DDBJ whole genome shotgun (WGS) entry which is preliminary data.</text>
</comment>
<keyword evidence="2" id="KW-1185">Reference proteome</keyword>
<dbReference type="EMBL" id="PEIB01000016">
    <property type="protein sequence ID" value="RXJ72740.1"/>
    <property type="molecule type" value="Genomic_DNA"/>
</dbReference>
<evidence type="ECO:0000313" key="2">
    <source>
        <dbReference type="Proteomes" id="UP000290287"/>
    </source>
</evidence>
<reference evidence="1 2" key="1">
    <citation type="submission" date="2017-10" db="EMBL/GenBank/DDBJ databases">
        <title>Nyctiphanis sp. nov., isolated from the stomach of the euphausiid Nyctiphanes simplex (Hansen, 1911) in the Gulf of California.</title>
        <authorList>
            <person name="Gomez-Gil B."/>
            <person name="Aguilar-Mendez M."/>
            <person name="Lopez-Cortes A."/>
            <person name="Gomez-Gutierrez J."/>
            <person name="Roque A."/>
            <person name="Lang E."/>
            <person name="Gonzalez-Castillo A."/>
        </authorList>
    </citation>
    <scope>NUCLEOTIDE SEQUENCE [LARGE SCALE GENOMIC DNA]</scope>
    <source>
        <strain evidence="1 2">CAIM 600</strain>
    </source>
</reference>
<proteinExistence type="predicted"/>
<dbReference type="RefSeq" id="WP_129122787.1">
    <property type="nucleotide sequence ID" value="NZ_PEIB01000016.1"/>
</dbReference>
<name>A0A4Q0YP15_9GAMM</name>
<protein>
    <submittedName>
        <fullName evidence="1">Uncharacterized protein</fullName>
    </submittedName>
</protein>
<accession>A0A4Q0YP15</accession>
<gene>
    <name evidence="1" type="ORF">CS022_13980</name>
</gene>
<organism evidence="1 2">
    <name type="scientific">Veronia nyctiphanis</name>
    <dbReference type="NCBI Taxonomy" id="1278244"/>
    <lineage>
        <taxon>Bacteria</taxon>
        <taxon>Pseudomonadati</taxon>
        <taxon>Pseudomonadota</taxon>
        <taxon>Gammaproteobacteria</taxon>
        <taxon>Vibrionales</taxon>
        <taxon>Vibrionaceae</taxon>
        <taxon>Veronia</taxon>
    </lineage>
</organism>
<sequence>MKTYQFYTKQDVLVHLDIDGESYKEEKKQLVAQGFNPIGDLVQAEDAKQAFKNLKSYDLDDLVADAKLHTLAGGIILALG</sequence>
<evidence type="ECO:0000313" key="1">
    <source>
        <dbReference type="EMBL" id="RXJ72740.1"/>
    </source>
</evidence>
<dbReference type="Proteomes" id="UP000290287">
    <property type="component" value="Unassembled WGS sequence"/>
</dbReference>
<dbReference type="OrthoDB" id="5823882at2"/>
<dbReference type="AlphaFoldDB" id="A0A4Q0YP15"/>